<dbReference type="InterPro" id="IPR024654">
    <property type="entry name" value="Calcineurin-like_PHP_lpxH"/>
</dbReference>
<accession>A0A934HZZ9</accession>
<dbReference type="GO" id="GO:0046872">
    <property type="term" value="F:metal ion binding"/>
    <property type="evidence" value="ECO:0007669"/>
    <property type="project" value="UniProtKB-KW"/>
</dbReference>
<dbReference type="GO" id="GO:0016787">
    <property type="term" value="F:hydrolase activity"/>
    <property type="evidence" value="ECO:0007669"/>
    <property type="project" value="UniProtKB-UniRule"/>
</dbReference>
<keyword evidence="2" id="KW-0479">Metal-binding</keyword>
<gene>
    <name evidence="4" type="ORF">I6U51_07600</name>
</gene>
<dbReference type="Proteomes" id="UP000622687">
    <property type="component" value="Unassembled WGS sequence"/>
</dbReference>
<dbReference type="InterPro" id="IPR029052">
    <property type="entry name" value="Metallo-depent_PP-like"/>
</dbReference>
<protein>
    <recommendedName>
        <fullName evidence="2">Phosphoesterase</fullName>
        <ecNumber evidence="2">3.1.4.-</ecNumber>
    </recommendedName>
</protein>
<dbReference type="Pfam" id="PF12850">
    <property type="entry name" value="Metallophos_2"/>
    <property type="match status" value="1"/>
</dbReference>
<dbReference type="SUPFAM" id="SSF56300">
    <property type="entry name" value="Metallo-dependent phosphatases"/>
    <property type="match status" value="1"/>
</dbReference>
<name>A0A934HZZ9_9CLOT</name>
<dbReference type="NCBIfam" id="TIGR00040">
    <property type="entry name" value="yfcE"/>
    <property type="match status" value="1"/>
</dbReference>
<evidence type="ECO:0000256" key="1">
    <source>
        <dbReference type="ARBA" id="ARBA00008950"/>
    </source>
</evidence>
<dbReference type="AlphaFoldDB" id="A0A934HZZ9"/>
<organism evidence="4 5">
    <name type="scientific">Clostridium aciditolerans</name>
    <dbReference type="NCBI Taxonomy" id="339861"/>
    <lineage>
        <taxon>Bacteria</taxon>
        <taxon>Bacillati</taxon>
        <taxon>Bacillota</taxon>
        <taxon>Clostridia</taxon>
        <taxon>Eubacteriales</taxon>
        <taxon>Clostridiaceae</taxon>
        <taxon>Clostridium</taxon>
    </lineage>
</organism>
<sequence length="157" mass="17311">MSKYKIGVISDTHGLLRHEALEMLKGVEMIIHAGDVGDPEILQKLKEIAPVVAVRGNCDKGEWAYKLNKTEVIKLGEVLIYVIHNINDIDIDLEAAGFNIVVSGHSHKPLNIEDNGILFLNPGSIGPRRFNLPISMGILNINKEKVNANLIELDSNI</sequence>
<feature type="domain" description="Calcineurin-like phosphoesterase" evidence="3">
    <location>
        <begin position="5"/>
        <end position="143"/>
    </location>
</feature>
<reference evidence="4" key="1">
    <citation type="submission" date="2020-12" db="EMBL/GenBank/DDBJ databases">
        <title>Clostridium thailandense sp. nov., a novel acetogenic bacterium isolated from peat land soil in Thailand.</title>
        <authorList>
            <person name="Chaikitkaew S."/>
            <person name="Birkeland N.K."/>
        </authorList>
    </citation>
    <scope>NUCLEOTIDE SEQUENCE</scope>
    <source>
        <strain evidence="4">DSM 17425</strain>
    </source>
</reference>
<comment type="caution">
    <text evidence="4">The sequence shown here is derived from an EMBL/GenBank/DDBJ whole genome shotgun (WGS) entry which is preliminary data.</text>
</comment>
<dbReference type="RefSeq" id="WP_211142078.1">
    <property type="nucleotide sequence ID" value="NZ_JAEEGB010000007.1"/>
</dbReference>
<dbReference type="EMBL" id="JAEEGB010000007">
    <property type="protein sequence ID" value="MBI6872576.1"/>
    <property type="molecule type" value="Genomic_DNA"/>
</dbReference>
<dbReference type="Gene3D" id="3.60.21.10">
    <property type="match status" value="1"/>
</dbReference>
<proteinExistence type="inferred from homology"/>
<evidence type="ECO:0000313" key="5">
    <source>
        <dbReference type="Proteomes" id="UP000622687"/>
    </source>
</evidence>
<dbReference type="PANTHER" id="PTHR11124">
    <property type="entry name" value="VACUOLAR SORTING PROTEIN VPS29"/>
    <property type="match status" value="1"/>
</dbReference>
<keyword evidence="5" id="KW-1185">Reference proteome</keyword>
<dbReference type="InterPro" id="IPR000979">
    <property type="entry name" value="Phosphodiesterase_MJ0936/Vps29"/>
</dbReference>
<evidence type="ECO:0000259" key="3">
    <source>
        <dbReference type="Pfam" id="PF12850"/>
    </source>
</evidence>
<comment type="similarity">
    <text evidence="1 2">Belongs to the metallophosphoesterase superfamily. YfcE family.</text>
</comment>
<evidence type="ECO:0000256" key="2">
    <source>
        <dbReference type="RuleBase" id="RU362039"/>
    </source>
</evidence>
<comment type="cofactor">
    <cofactor evidence="2">
        <name>a divalent metal cation</name>
        <dbReference type="ChEBI" id="CHEBI:60240"/>
    </cofactor>
</comment>
<evidence type="ECO:0000313" key="4">
    <source>
        <dbReference type="EMBL" id="MBI6872576.1"/>
    </source>
</evidence>
<dbReference type="EC" id="3.1.4.-" evidence="2"/>